<keyword evidence="3" id="KW-0479">Metal-binding</keyword>
<keyword evidence="4" id="KW-0863">Zinc-finger</keyword>
<feature type="compositionally biased region" description="Basic residues" evidence="7">
    <location>
        <begin position="196"/>
        <end position="206"/>
    </location>
</feature>
<proteinExistence type="predicted"/>
<keyword evidence="10" id="KW-1185">Reference proteome</keyword>
<dbReference type="Proteomes" id="UP000789901">
    <property type="component" value="Unassembled WGS sequence"/>
</dbReference>
<gene>
    <name evidence="9" type="ORF">GMARGA_LOCUS32566</name>
</gene>
<evidence type="ECO:0000256" key="6">
    <source>
        <dbReference type="ARBA" id="ARBA00022859"/>
    </source>
</evidence>
<dbReference type="InterPro" id="IPR046439">
    <property type="entry name" value="ZF_RZ_dom"/>
</dbReference>
<keyword evidence="2" id="KW-0963">Cytoplasm</keyword>
<evidence type="ECO:0000256" key="4">
    <source>
        <dbReference type="ARBA" id="ARBA00022771"/>
    </source>
</evidence>
<feature type="non-terminal residue" evidence="9">
    <location>
        <position position="1"/>
    </location>
</feature>
<evidence type="ECO:0000259" key="8">
    <source>
        <dbReference type="PROSITE" id="PS51981"/>
    </source>
</evidence>
<comment type="subcellular location">
    <subcellularLocation>
        <location evidence="1">Cytoplasm</location>
    </subcellularLocation>
</comment>
<accession>A0ABN7WMA5</accession>
<feature type="region of interest" description="Disordered" evidence="7">
    <location>
        <begin position="26"/>
        <end position="64"/>
    </location>
</feature>
<feature type="domain" description="RZ-type" evidence="8">
    <location>
        <begin position="1"/>
        <end position="48"/>
    </location>
</feature>
<organism evidence="9 10">
    <name type="scientific">Gigaspora margarita</name>
    <dbReference type="NCBI Taxonomy" id="4874"/>
    <lineage>
        <taxon>Eukaryota</taxon>
        <taxon>Fungi</taxon>
        <taxon>Fungi incertae sedis</taxon>
        <taxon>Mucoromycota</taxon>
        <taxon>Glomeromycotina</taxon>
        <taxon>Glomeromycetes</taxon>
        <taxon>Diversisporales</taxon>
        <taxon>Gigasporaceae</taxon>
        <taxon>Gigaspora</taxon>
    </lineage>
</organism>
<sequence length="206" mass="22969">NCGKAMEPTRCPGCKNNIIDGANHTSAAGNRKLDNAPITGPIKSKDQTGFIGEQPNNSVDHSVRSMPPSSYRILHLIVHALIGSSAHSQATLNFLRMHNQTANNVEQYLTDPLYLYICEPSLHFWPLAISELENLDESFPDSLFVNQAFEAYKLVIDHIEYHKQIVSSREQQIQNQLNNPEATRLPPATPGSRGPTPKKKPKSRFD</sequence>
<feature type="compositionally biased region" description="Polar residues" evidence="7">
    <location>
        <begin position="170"/>
        <end position="181"/>
    </location>
</feature>
<name>A0ABN7WMA5_GIGMA</name>
<evidence type="ECO:0000256" key="1">
    <source>
        <dbReference type="ARBA" id="ARBA00004496"/>
    </source>
</evidence>
<evidence type="ECO:0000313" key="10">
    <source>
        <dbReference type="Proteomes" id="UP000789901"/>
    </source>
</evidence>
<reference evidence="9 10" key="1">
    <citation type="submission" date="2021-06" db="EMBL/GenBank/DDBJ databases">
        <authorList>
            <person name="Kallberg Y."/>
            <person name="Tangrot J."/>
            <person name="Rosling A."/>
        </authorList>
    </citation>
    <scope>NUCLEOTIDE SEQUENCE [LARGE SCALE GENOMIC DNA]</scope>
    <source>
        <strain evidence="9 10">120-4 pot B 10/14</strain>
    </source>
</reference>
<evidence type="ECO:0000256" key="2">
    <source>
        <dbReference type="ARBA" id="ARBA00022490"/>
    </source>
</evidence>
<keyword evidence="5" id="KW-0862">Zinc</keyword>
<evidence type="ECO:0000256" key="3">
    <source>
        <dbReference type="ARBA" id="ARBA00022723"/>
    </source>
</evidence>
<feature type="non-terminal residue" evidence="9">
    <location>
        <position position="206"/>
    </location>
</feature>
<evidence type="ECO:0000313" key="9">
    <source>
        <dbReference type="EMBL" id="CAG8835423.1"/>
    </source>
</evidence>
<protein>
    <submittedName>
        <fullName evidence="9">20346_t:CDS:1</fullName>
    </submittedName>
</protein>
<feature type="region of interest" description="Disordered" evidence="7">
    <location>
        <begin position="170"/>
        <end position="206"/>
    </location>
</feature>
<evidence type="ECO:0000256" key="7">
    <source>
        <dbReference type="SAM" id="MobiDB-lite"/>
    </source>
</evidence>
<comment type="caution">
    <text evidence="9">The sequence shown here is derived from an EMBL/GenBank/DDBJ whole genome shotgun (WGS) entry which is preliminary data.</text>
</comment>
<dbReference type="PROSITE" id="PS51981">
    <property type="entry name" value="ZF_RZ"/>
    <property type="match status" value="1"/>
</dbReference>
<evidence type="ECO:0000256" key="5">
    <source>
        <dbReference type="ARBA" id="ARBA00022833"/>
    </source>
</evidence>
<dbReference type="EMBL" id="CAJVQB010051446">
    <property type="protein sequence ID" value="CAG8835423.1"/>
    <property type="molecule type" value="Genomic_DNA"/>
</dbReference>
<keyword evidence="6" id="KW-0391">Immunity</keyword>